<evidence type="ECO:0000313" key="3">
    <source>
        <dbReference type="Proteomes" id="UP000005744"/>
    </source>
</evidence>
<dbReference type="RefSeq" id="WP_002690084.1">
    <property type="nucleotide sequence ID" value="NZ_JH600070.1"/>
</dbReference>
<gene>
    <name evidence="2" type="ORF">BegalDRAFT_2286</name>
</gene>
<evidence type="ECO:0000259" key="1">
    <source>
        <dbReference type="Pfam" id="PF00534"/>
    </source>
</evidence>
<dbReference type="eggNOG" id="COG0438">
    <property type="taxonomic scope" value="Bacteria"/>
</dbReference>
<dbReference type="InterPro" id="IPR050194">
    <property type="entry name" value="Glycosyltransferase_grp1"/>
</dbReference>
<dbReference type="CDD" id="cd03801">
    <property type="entry name" value="GT4_PimA-like"/>
    <property type="match status" value="1"/>
</dbReference>
<dbReference type="EMBL" id="JH600070">
    <property type="protein sequence ID" value="EIJ43140.1"/>
    <property type="molecule type" value="Genomic_DNA"/>
</dbReference>
<proteinExistence type="predicted"/>
<dbReference type="OrthoDB" id="9802524at2"/>
<reference evidence="2 3" key="1">
    <citation type="submission" date="2011-11" db="EMBL/GenBank/DDBJ databases">
        <title>Improved High-Quality Draft sequence of Beggiatoa alba B18lD.</title>
        <authorList>
            <consortium name="US DOE Joint Genome Institute"/>
            <person name="Lucas S."/>
            <person name="Han J."/>
            <person name="Lapidus A."/>
            <person name="Cheng J.-F."/>
            <person name="Goodwin L."/>
            <person name="Pitluck S."/>
            <person name="Peters L."/>
            <person name="Mikhailova N."/>
            <person name="Held B."/>
            <person name="Detter J.C."/>
            <person name="Han C."/>
            <person name="Tapia R."/>
            <person name="Land M."/>
            <person name="Hauser L."/>
            <person name="Kyrpides N."/>
            <person name="Ivanova N."/>
            <person name="Pagani I."/>
            <person name="Samuel K."/>
            <person name="Teske A."/>
            <person name="Mueller J."/>
            <person name="Woyke T."/>
        </authorList>
    </citation>
    <scope>NUCLEOTIDE SEQUENCE [LARGE SCALE GENOMIC DNA]</scope>
    <source>
        <strain evidence="2 3">B18LD</strain>
    </source>
</reference>
<dbReference type="STRING" id="395493.BegalDRAFT_2286"/>
<dbReference type="Proteomes" id="UP000005744">
    <property type="component" value="Unassembled WGS sequence"/>
</dbReference>
<dbReference type="GO" id="GO:0016758">
    <property type="term" value="F:hexosyltransferase activity"/>
    <property type="evidence" value="ECO:0007669"/>
    <property type="project" value="TreeGrafter"/>
</dbReference>
<dbReference type="PANTHER" id="PTHR45947:SF3">
    <property type="entry name" value="SULFOQUINOVOSYL TRANSFERASE SQD2"/>
    <property type="match status" value="1"/>
</dbReference>
<dbReference type="PANTHER" id="PTHR45947">
    <property type="entry name" value="SULFOQUINOVOSYL TRANSFERASE SQD2"/>
    <property type="match status" value="1"/>
</dbReference>
<dbReference type="SUPFAM" id="SSF53756">
    <property type="entry name" value="UDP-Glycosyltransferase/glycogen phosphorylase"/>
    <property type="match status" value="1"/>
</dbReference>
<organism evidence="2 3">
    <name type="scientific">Beggiatoa alba B18LD</name>
    <dbReference type="NCBI Taxonomy" id="395493"/>
    <lineage>
        <taxon>Bacteria</taxon>
        <taxon>Pseudomonadati</taxon>
        <taxon>Pseudomonadota</taxon>
        <taxon>Gammaproteobacteria</taxon>
        <taxon>Thiotrichales</taxon>
        <taxon>Thiotrichaceae</taxon>
        <taxon>Beggiatoa</taxon>
    </lineage>
</organism>
<evidence type="ECO:0000313" key="2">
    <source>
        <dbReference type="EMBL" id="EIJ43140.1"/>
    </source>
</evidence>
<dbReference type="Pfam" id="PF00534">
    <property type="entry name" value="Glycos_transf_1"/>
    <property type="match status" value="1"/>
</dbReference>
<feature type="domain" description="Glycosyl transferase family 1" evidence="1">
    <location>
        <begin position="204"/>
        <end position="365"/>
    </location>
</feature>
<protein>
    <submittedName>
        <fullName evidence="2">Glycosyltransferase</fullName>
    </submittedName>
</protein>
<dbReference type="AlphaFoldDB" id="I3CHP7"/>
<dbReference type="InterPro" id="IPR001296">
    <property type="entry name" value="Glyco_trans_1"/>
</dbReference>
<accession>I3CHP7</accession>
<name>I3CHP7_9GAMM</name>
<keyword evidence="2" id="KW-0808">Transferase</keyword>
<sequence length="391" mass="44629">MKVTTSCYNRFWIFDEAYQLQRLGVLHRLINDYPKFMTRRWQITDDKVTSLLLNGIYGRVTRKVFPWVSFQTRSQITRSSILFFAKRLPHYLPLDSDVFIGLTTYSLETIERAKQHGITTLVERGSFHPKTEFDLLRDECQLWGGSLAHLQKHYDWVIERENAEYQAADHIMVLSNPAKKSMIAEGIPAEKIFVNQCGVDLQQFQPAKKQDTVFRVIQCGGIDQRKGVQYLLQAFSELKLPNSELWFIGGGLETSNLQSVIQKYQADNIFFKGGFPQRELAALYAQGSVLVLASITDGFGMVVPQAMACALPVIVTENVGASDLVIEGENGFIVPIRQVEALKEKLLYLYEHQDNAKSMGLAAYESVKQGQTWDDYGERLVNFLHQINKRN</sequence>
<keyword evidence="3" id="KW-1185">Reference proteome</keyword>
<dbReference type="HOGENOM" id="CLU_009583_37_1_6"/>
<dbReference type="Gene3D" id="3.40.50.2000">
    <property type="entry name" value="Glycogen Phosphorylase B"/>
    <property type="match status" value="2"/>
</dbReference>